<dbReference type="Proteomes" id="UP001189624">
    <property type="component" value="Chromosome 8"/>
</dbReference>
<dbReference type="EMBL" id="OY731405">
    <property type="protein sequence ID" value="CAJ1972751.1"/>
    <property type="molecule type" value="Genomic_DNA"/>
</dbReference>
<dbReference type="AlphaFoldDB" id="A0AA86TAQ9"/>
<dbReference type="Pfam" id="PF10258">
    <property type="entry name" value="PHAX_RNA-bd"/>
    <property type="match status" value="1"/>
</dbReference>
<feature type="region of interest" description="Disordered" evidence="11">
    <location>
        <begin position="258"/>
        <end position="331"/>
    </location>
</feature>
<feature type="domain" description="Phosphorylated adapter RNA export protein RNA-binding" evidence="12">
    <location>
        <begin position="174"/>
        <end position="253"/>
    </location>
</feature>
<dbReference type="GO" id="GO:0015031">
    <property type="term" value="P:protein transport"/>
    <property type="evidence" value="ECO:0007669"/>
    <property type="project" value="UniProtKB-KW"/>
</dbReference>
<feature type="compositionally biased region" description="Basic and acidic residues" evidence="11">
    <location>
        <begin position="308"/>
        <end position="320"/>
    </location>
</feature>
<protein>
    <recommendedName>
        <fullName evidence="4">Phosphorylated adapter RNA export protein</fullName>
    </recommendedName>
    <alternativeName>
        <fullName evidence="10">RNA U small nuclear RNA export adapter protein</fullName>
    </alternativeName>
</protein>
<dbReference type="Gene3D" id="1.10.10.1440">
    <property type="entry name" value="PHAX RNA-binding domain"/>
    <property type="match status" value="1"/>
</dbReference>
<gene>
    <name evidence="13" type="ORF">AYBTSS11_LOCUS24803</name>
</gene>
<organism evidence="13 14">
    <name type="scientific">Sphenostylis stenocarpa</name>
    <dbReference type="NCBI Taxonomy" id="92480"/>
    <lineage>
        <taxon>Eukaryota</taxon>
        <taxon>Viridiplantae</taxon>
        <taxon>Streptophyta</taxon>
        <taxon>Embryophyta</taxon>
        <taxon>Tracheophyta</taxon>
        <taxon>Spermatophyta</taxon>
        <taxon>Magnoliopsida</taxon>
        <taxon>eudicotyledons</taxon>
        <taxon>Gunneridae</taxon>
        <taxon>Pentapetalae</taxon>
        <taxon>rosids</taxon>
        <taxon>fabids</taxon>
        <taxon>Fabales</taxon>
        <taxon>Fabaceae</taxon>
        <taxon>Papilionoideae</taxon>
        <taxon>50 kb inversion clade</taxon>
        <taxon>NPAAA clade</taxon>
        <taxon>indigoferoid/millettioid clade</taxon>
        <taxon>Phaseoleae</taxon>
        <taxon>Sphenostylis</taxon>
    </lineage>
</organism>
<keyword evidence="8" id="KW-0653">Protein transport</keyword>
<evidence type="ECO:0000313" key="14">
    <source>
        <dbReference type="Proteomes" id="UP001189624"/>
    </source>
</evidence>
<evidence type="ECO:0000256" key="2">
    <source>
        <dbReference type="ARBA" id="ARBA00004496"/>
    </source>
</evidence>
<feature type="compositionally biased region" description="Basic and acidic residues" evidence="11">
    <location>
        <begin position="120"/>
        <end position="130"/>
    </location>
</feature>
<dbReference type="GO" id="GO:0006408">
    <property type="term" value="P:snRNA export from nucleus"/>
    <property type="evidence" value="ECO:0007669"/>
    <property type="project" value="InterPro"/>
</dbReference>
<keyword evidence="7" id="KW-0694">RNA-binding</keyword>
<evidence type="ECO:0000256" key="8">
    <source>
        <dbReference type="ARBA" id="ARBA00022927"/>
    </source>
</evidence>
<dbReference type="Gramene" id="rna-AYBTSS11_LOCUS24803">
    <property type="protein sequence ID" value="CAJ1972751.1"/>
    <property type="gene ID" value="gene-AYBTSS11_LOCUS24803"/>
</dbReference>
<accession>A0AA86TAQ9</accession>
<evidence type="ECO:0000256" key="3">
    <source>
        <dbReference type="ARBA" id="ARBA00006094"/>
    </source>
</evidence>
<evidence type="ECO:0000256" key="11">
    <source>
        <dbReference type="SAM" id="MobiDB-lite"/>
    </source>
</evidence>
<evidence type="ECO:0000256" key="6">
    <source>
        <dbReference type="ARBA" id="ARBA00022490"/>
    </source>
</evidence>
<feature type="compositionally biased region" description="Basic residues" evidence="11">
    <location>
        <begin position="148"/>
        <end position="161"/>
    </location>
</feature>
<dbReference type="InterPro" id="IPR019385">
    <property type="entry name" value="PHAX_RNA-binding_domain"/>
</dbReference>
<dbReference type="GO" id="GO:0005737">
    <property type="term" value="C:cytoplasm"/>
    <property type="evidence" value="ECO:0007669"/>
    <property type="project" value="UniProtKB-SubCell"/>
</dbReference>
<evidence type="ECO:0000256" key="7">
    <source>
        <dbReference type="ARBA" id="ARBA00022884"/>
    </source>
</evidence>
<keyword evidence="5" id="KW-0813">Transport</keyword>
<comment type="subcellular location">
    <subcellularLocation>
        <location evidence="2">Cytoplasm</location>
    </subcellularLocation>
    <subcellularLocation>
        <location evidence="1">Nucleus</location>
    </subcellularLocation>
</comment>
<evidence type="ECO:0000256" key="4">
    <source>
        <dbReference type="ARBA" id="ARBA00016856"/>
    </source>
</evidence>
<feature type="region of interest" description="Disordered" evidence="11">
    <location>
        <begin position="117"/>
        <end position="164"/>
    </location>
</feature>
<dbReference type="GO" id="GO:0005634">
    <property type="term" value="C:nucleus"/>
    <property type="evidence" value="ECO:0007669"/>
    <property type="project" value="UniProtKB-SubCell"/>
</dbReference>
<comment type="similarity">
    <text evidence="3">Belongs to the PHAX family.</text>
</comment>
<evidence type="ECO:0000256" key="5">
    <source>
        <dbReference type="ARBA" id="ARBA00022448"/>
    </source>
</evidence>
<evidence type="ECO:0000256" key="10">
    <source>
        <dbReference type="ARBA" id="ARBA00030834"/>
    </source>
</evidence>
<dbReference type="PANTHER" id="PTHR13135:SF0">
    <property type="entry name" value="PHOSPHORYLATED ADAPTER RNA EXPORT PROTEIN"/>
    <property type="match status" value="1"/>
</dbReference>
<keyword evidence="9" id="KW-0539">Nucleus</keyword>
<dbReference type="InterPro" id="IPR038092">
    <property type="entry name" value="PHAX_RNA-binding_sf"/>
</dbReference>
<evidence type="ECO:0000256" key="9">
    <source>
        <dbReference type="ARBA" id="ARBA00023242"/>
    </source>
</evidence>
<dbReference type="GO" id="GO:0003723">
    <property type="term" value="F:RNA binding"/>
    <property type="evidence" value="ECO:0007669"/>
    <property type="project" value="UniProtKB-KW"/>
</dbReference>
<name>A0AA86TAQ9_9FABA</name>
<dbReference type="PANTHER" id="PTHR13135">
    <property type="entry name" value="CYTOSOLIC RESINIFERATOXIN BINDING PROTEIN RBP-26"/>
    <property type="match status" value="1"/>
</dbReference>
<feature type="compositionally biased region" description="Low complexity" evidence="11">
    <location>
        <begin position="260"/>
        <end position="271"/>
    </location>
</feature>
<keyword evidence="14" id="KW-1185">Reference proteome</keyword>
<feature type="compositionally biased region" description="Polar residues" evidence="11">
    <location>
        <begin position="272"/>
        <end position="290"/>
    </location>
</feature>
<sequence>MGSGPGIKNEINVWALLSTPMFLSADESMLMEGPSYNLPYKKNLTPMKPTTTTLKNRDDEAHCTITNGVKEFHALRFSIIGAVECVDMENGENILDAIFEGESLDDVEMVDVEEGELVEQEQKQEQDDSRNVSGPNGVEAEYTEPHSKNRRRKNKRNRRKGSGTNGAVDINRFVIDTCRRLKEKKSYMVYTAVACLGVSALTDLISEVDAIQSCGGQKTVDGRRFRTRGGVLWSIIKVREPNAYKEIMKKAKEFEKQFRQPNVKQPPVQQKENSSLGEASTYGSIHQGNVSDKPFSALPKQDQPGSSGKEKRNSVHDRLRIPVSYDDDLLG</sequence>
<evidence type="ECO:0000259" key="12">
    <source>
        <dbReference type="Pfam" id="PF10258"/>
    </source>
</evidence>
<reference evidence="13" key="1">
    <citation type="submission" date="2023-10" db="EMBL/GenBank/DDBJ databases">
        <authorList>
            <person name="Domelevo Entfellner J.-B."/>
        </authorList>
    </citation>
    <scope>NUCLEOTIDE SEQUENCE</scope>
</reference>
<proteinExistence type="inferred from homology"/>
<dbReference type="InterPro" id="IPR039047">
    <property type="entry name" value="PHAX"/>
</dbReference>
<keyword evidence="6" id="KW-0963">Cytoplasm</keyword>
<evidence type="ECO:0000313" key="13">
    <source>
        <dbReference type="EMBL" id="CAJ1972751.1"/>
    </source>
</evidence>
<evidence type="ECO:0000256" key="1">
    <source>
        <dbReference type="ARBA" id="ARBA00004123"/>
    </source>
</evidence>